<dbReference type="AlphaFoldDB" id="A0A8J4WK55"/>
<gene>
    <name evidence="1" type="ORF">PHET_03055</name>
</gene>
<sequence length="81" mass="9382">MQQMIQIASRLEVTHGHLWDYVLINDDLPVALEQLSELAYRLETEAFWVPRHWIFSGGESFGAEINLKIDSPMCYPKCSKN</sequence>
<dbReference type="InterPro" id="IPR027417">
    <property type="entry name" value="P-loop_NTPase"/>
</dbReference>
<protein>
    <submittedName>
        <fullName evidence="1">Uncharacterized protein</fullName>
    </submittedName>
</protein>
<proteinExistence type="predicted"/>
<dbReference type="Gene3D" id="3.40.50.300">
    <property type="entry name" value="P-loop containing nucleotide triphosphate hydrolases"/>
    <property type="match status" value="1"/>
</dbReference>
<dbReference type="SUPFAM" id="SSF52540">
    <property type="entry name" value="P-loop containing nucleoside triphosphate hydrolases"/>
    <property type="match status" value="1"/>
</dbReference>
<dbReference type="Proteomes" id="UP000748531">
    <property type="component" value="Unassembled WGS sequence"/>
</dbReference>
<name>A0A8J4WK55_9TREM</name>
<dbReference type="EMBL" id="LUCH01001144">
    <property type="protein sequence ID" value="KAF5403584.1"/>
    <property type="molecule type" value="Genomic_DNA"/>
</dbReference>
<keyword evidence="2" id="KW-1185">Reference proteome</keyword>
<dbReference type="OrthoDB" id="439127at2759"/>
<accession>A0A8J4WK55</accession>
<evidence type="ECO:0000313" key="1">
    <source>
        <dbReference type="EMBL" id="KAF5403584.1"/>
    </source>
</evidence>
<evidence type="ECO:0000313" key="2">
    <source>
        <dbReference type="Proteomes" id="UP000748531"/>
    </source>
</evidence>
<reference evidence="1" key="1">
    <citation type="submission" date="2019-05" db="EMBL/GenBank/DDBJ databases">
        <title>Annotation for the trematode Paragonimus heterotremus.</title>
        <authorList>
            <person name="Choi Y.-J."/>
        </authorList>
    </citation>
    <scope>NUCLEOTIDE SEQUENCE</scope>
    <source>
        <strain evidence="1">LC</strain>
    </source>
</reference>
<comment type="caution">
    <text evidence="1">The sequence shown here is derived from an EMBL/GenBank/DDBJ whole genome shotgun (WGS) entry which is preliminary data.</text>
</comment>
<organism evidence="1 2">
    <name type="scientific">Paragonimus heterotremus</name>
    <dbReference type="NCBI Taxonomy" id="100268"/>
    <lineage>
        <taxon>Eukaryota</taxon>
        <taxon>Metazoa</taxon>
        <taxon>Spiralia</taxon>
        <taxon>Lophotrochozoa</taxon>
        <taxon>Platyhelminthes</taxon>
        <taxon>Trematoda</taxon>
        <taxon>Digenea</taxon>
        <taxon>Plagiorchiida</taxon>
        <taxon>Troglotremata</taxon>
        <taxon>Troglotrematidae</taxon>
        <taxon>Paragonimus</taxon>
    </lineage>
</organism>